<evidence type="ECO:0000313" key="2">
    <source>
        <dbReference type="EMBL" id="SMQ59374.1"/>
    </source>
</evidence>
<sequence>MRRLIILFLLVFTTPALAQYWGHYTNARFGYAIDVPPDFEGNGEASDGAGQAFYRTEAEQSLEAWGGPMDTGLDALAQSLAADNAALGWGITMQTSTPQWATLSGLRDRRSFFQRLIVLCDGKSYASMRVDFPTADLNAVEPVLQGLARSFVAEGC</sequence>
<reference evidence="3" key="1">
    <citation type="submission" date="2017-04" db="EMBL/GenBank/DDBJ databases">
        <authorList>
            <person name="Varghese N."/>
            <person name="Submissions S."/>
        </authorList>
    </citation>
    <scope>NUCLEOTIDE SEQUENCE [LARGE SCALE GENOMIC DNA]</scope>
</reference>
<evidence type="ECO:0000256" key="1">
    <source>
        <dbReference type="SAM" id="SignalP"/>
    </source>
</evidence>
<dbReference type="AlphaFoldDB" id="A0A1Y6E9W4"/>
<gene>
    <name evidence="2" type="ORF">SAMN06295905_0220</name>
</gene>
<accession>A0A1Y6E9W4</accession>
<dbReference type="EMBL" id="FXWK01000001">
    <property type="protein sequence ID" value="SMQ59374.1"/>
    <property type="molecule type" value="Genomic_DNA"/>
</dbReference>
<dbReference type="Proteomes" id="UP000194474">
    <property type="component" value="Unassembled WGS sequence"/>
</dbReference>
<keyword evidence="3" id="KW-1185">Reference proteome</keyword>
<name>A0A1Y6E9W4_9HYPH</name>
<keyword evidence="1" id="KW-0732">Signal</keyword>
<protein>
    <recommendedName>
        <fullName evidence="4">DUF4136 domain-containing protein</fullName>
    </recommendedName>
</protein>
<feature type="chain" id="PRO_5012893229" description="DUF4136 domain-containing protein" evidence="1">
    <location>
        <begin position="19"/>
        <end position="156"/>
    </location>
</feature>
<organism evidence="2 3">
    <name type="scientific">Devosia lucknowensis</name>
    <dbReference type="NCBI Taxonomy" id="1096929"/>
    <lineage>
        <taxon>Bacteria</taxon>
        <taxon>Pseudomonadati</taxon>
        <taxon>Pseudomonadota</taxon>
        <taxon>Alphaproteobacteria</taxon>
        <taxon>Hyphomicrobiales</taxon>
        <taxon>Devosiaceae</taxon>
        <taxon>Devosia</taxon>
    </lineage>
</organism>
<evidence type="ECO:0008006" key="4">
    <source>
        <dbReference type="Google" id="ProtNLM"/>
    </source>
</evidence>
<feature type="signal peptide" evidence="1">
    <location>
        <begin position="1"/>
        <end position="18"/>
    </location>
</feature>
<evidence type="ECO:0000313" key="3">
    <source>
        <dbReference type="Proteomes" id="UP000194474"/>
    </source>
</evidence>
<proteinExistence type="predicted"/>